<accession>A0A072ZCG2</accession>
<dbReference type="EMBL" id="NSNE01000029">
    <property type="protein sequence ID" value="RPM04018.1"/>
    <property type="molecule type" value="Genomic_DNA"/>
</dbReference>
<comment type="caution">
    <text evidence="4">The sequence shown here is derived from an EMBL/GenBank/DDBJ whole genome shotgun (WGS) entry which is preliminary data.</text>
</comment>
<dbReference type="RefSeq" id="WP_003099340.1">
    <property type="nucleotide sequence ID" value="NZ_AP031604.1"/>
</dbReference>
<dbReference type="SMR" id="A0A072ZCG2"/>
<feature type="domain" description="Spore coat protein U/FanG" evidence="2">
    <location>
        <begin position="29"/>
        <end position="179"/>
    </location>
</feature>
<evidence type="ECO:0000313" key="3">
    <source>
        <dbReference type="EMBL" id="CRO78315.1"/>
    </source>
</evidence>
<evidence type="ECO:0000313" key="5">
    <source>
        <dbReference type="Proteomes" id="UP000045039"/>
    </source>
</evidence>
<keyword evidence="1" id="KW-0732">Signal</keyword>
<evidence type="ECO:0000313" key="6">
    <source>
        <dbReference type="Proteomes" id="UP000284767"/>
    </source>
</evidence>
<feature type="chain" id="PRO_5015027941" evidence="1">
    <location>
        <begin position="24"/>
        <end position="182"/>
    </location>
</feature>
<dbReference type="OMA" id="TVWGSTT"/>
<sequence length="182" mass="18497">MNKRIPAVLLFCACASLLGTAQAAGTLIGQVGVQMVIGAGCTIINGSVSGGINQWGTLDFGSHSDLTNVVDAQTVGTSGNIQIQCSTGLTPSLTVNAGLHASGGQRYMQNTTTTSSTIAYNIYSDAARSALIQANTPVDISSVSTGTAVNIPLYGRVVPTGQSTPTPTAGTYTDTLLVTIAW</sequence>
<evidence type="ECO:0000256" key="1">
    <source>
        <dbReference type="SAM" id="SignalP"/>
    </source>
</evidence>
<accession>A0A1S1BW01</accession>
<reference evidence="4 6" key="3">
    <citation type="submission" date="2017-08" db="EMBL/GenBank/DDBJ databases">
        <authorList>
            <person name="Feschi L."/>
            <person name="Jeukens J."/>
            <person name="Emond-Rheault J.-G."/>
            <person name="Kukavica-Ibrulj I."/>
            <person name="Boyle B."/>
            <person name="Levesque R.C."/>
        </authorList>
    </citation>
    <scope>NUCLEOTIDE SEQUENCE [LARGE SCALE GENOMIC DNA]</scope>
    <source>
        <strain evidence="4 6">PA-W36</strain>
    </source>
</reference>
<dbReference type="Proteomes" id="UP000045039">
    <property type="component" value="Unassembled WGS sequence"/>
</dbReference>
<evidence type="ECO:0000259" key="2">
    <source>
        <dbReference type="Pfam" id="PF05229"/>
    </source>
</evidence>
<gene>
    <name evidence="4" type="ORF">IPC1295_30895</name>
    <name evidence="3" type="ORF">PAERUG_P19_London_7_VIM_2_05_10_02504</name>
</gene>
<dbReference type="eggNOG" id="COG5430">
    <property type="taxonomic scope" value="Bacteria"/>
</dbReference>
<dbReference type="PANTHER" id="PTHR37089:SF4">
    <property type="entry name" value="EXPORTED PROTEIN"/>
    <property type="match status" value="1"/>
</dbReference>
<dbReference type="Proteomes" id="UP000284767">
    <property type="component" value="Unassembled WGS sequence"/>
</dbReference>
<reference evidence="5" key="2">
    <citation type="submission" date="2015-06" db="EMBL/GenBank/DDBJ databases">
        <authorList>
            <person name="Radhakrishnan Rajesh"/>
            <person name="Underwood Anthony"/>
            <person name="Al-Shahib Ali"/>
        </authorList>
    </citation>
    <scope>NUCLEOTIDE SEQUENCE [LARGE SCALE GENOMIC DNA]</scope>
    <source>
        <strain evidence="5">P19_London_7_VIM_2_05_10</strain>
    </source>
</reference>
<dbReference type="SMART" id="SM00972">
    <property type="entry name" value="SCPU"/>
    <property type="match status" value="1"/>
</dbReference>
<proteinExistence type="predicted"/>
<dbReference type="InterPro" id="IPR007893">
    <property type="entry name" value="Spore_coat_U/FanG"/>
</dbReference>
<organism evidence="4 6">
    <name type="scientific">Pseudomonas aeruginosa</name>
    <dbReference type="NCBI Taxonomy" id="287"/>
    <lineage>
        <taxon>Bacteria</taxon>
        <taxon>Pseudomonadati</taxon>
        <taxon>Pseudomonadota</taxon>
        <taxon>Gammaproteobacteria</taxon>
        <taxon>Pseudomonadales</taxon>
        <taxon>Pseudomonadaceae</taxon>
        <taxon>Pseudomonas</taxon>
    </lineage>
</organism>
<dbReference type="AlphaFoldDB" id="A0A072ZCG2"/>
<name>A0A072ZCG2_PSEAI</name>
<protein>
    <submittedName>
        <fullName evidence="3 4">Spore coat protein U</fullName>
    </submittedName>
</protein>
<feature type="signal peptide" evidence="1">
    <location>
        <begin position="1"/>
        <end position="23"/>
    </location>
</feature>
<keyword evidence="4" id="KW-0167">Capsid protein</keyword>
<reference evidence="4 6" key="4">
    <citation type="submission" date="2019-01" db="EMBL/GenBank/DDBJ databases">
        <title>The Pseudomonas aeruginosa pan-genome provides new insights on its population structure, horizontal gene transfer and pathogenicity.</title>
        <authorList>
            <person name="Freschi L."/>
            <person name="Vincent A.T."/>
            <person name="Jeukens J."/>
            <person name="Emond-Rheault J.-G."/>
            <person name="Kukavica-Ibrulj I."/>
            <person name="Dupont M.-J."/>
            <person name="Charette S.J."/>
            <person name="Boyle B."/>
            <person name="Levesque R.C."/>
        </authorList>
    </citation>
    <scope>NUCLEOTIDE SEQUENCE [LARGE SCALE GENOMIC DNA]</scope>
    <source>
        <strain evidence="4 6">PA-W36</strain>
    </source>
</reference>
<keyword evidence="4" id="KW-0946">Virion</keyword>
<evidence type="ECO:0000313" key="4">
    <source>
        <dbReference type="EMBL" id="RPM04018.1"/>
    </source>
</evidence>
<dbReference type="EMBL" id="CVVU01000166">
    <property type="protein sequence ID" value="CRO78315.1"/>
    <property type="molecule type" value="Genomic_DNA"/>
</dbReference>
<reference evidence="3" key="1">
    <citation type="submission" date="2015-06" db="EMBL/GenBank/DDBJ databases">
        <authorList>
            <person name="Radhakrishnan R."/>
            <person name="Underwood A."/>
            <person name="Al-Shahib A."/>
        </authorList>
    </citation>
    <scope>NUCLEOTIDE SEQUENCE</scope>
    <source>
        <strain evidence="3">P19_London_7_VIM_2_05_10</strain>
    </source>
</reference>
<dbReference type="Pfam" id="PF05229">
    <property type="entry name" value="SCPU"/>
    <property type="match status" value="1"/>
</dbReference>
<dbReference type="PANTHER" id="PTHR37089">
    <property type="entry name" value="PROTEIN U-RELATED"/>
    <property type="match status" value="1"/>
</dbReference>
<dbReference type="InterPro" id="IPR053167">
    <property type="entry name" value="Spore_coat_component"/>
</dbReference>